<dbReference type="InterPro" id="IPR028098">
    <property type="entry name" value="Glyco_trans_4-like_N"/>
</dbReference>
<evidence type="ECO:0000313" key="4">
    <source>
        <dbReference type="EMBL" id="ETX03827.1"/>
    </source>
</evidence>
<keyword evidence="5" id="KW-1185">Reference proteome</keyword>
<dbReference type="SUPFAM" id="SSF53756">
    <property type="entry name" value="UDP-Glycosyltransferase/glycogen phosphorylase"/>
    <property type="match status" value="1"/>
</dbReference>
<evidence type="ECO:0000256" key="1">
    <source>
        <dbReference type="ARBA" id="ARBA00022676"/>
    </source>
</evidence>
<dbReference type="PANTHER" id="PTHR12526">
    <property type="entry name" value="GLYCOSYLTRANSFERASE"/>
    <property type="match status" value="1"/>
</dbReference>
<dbReference type="AlphaFoldDB" id="W4M2I1"/>
<dbReference type="CDD" id="cd03801">
    <property type="entry name" value="GT4_PimA-like"/>
    <property type="match status" value="1"/>
</dbReference>
<feature type="domain" description="Glycosyltransferase subfamily 4-like N-terminal" evidence="3">
    <location>
        <begin position="22"/>
        <end position="178"/>
    </location>
</feature>
<sequence>MRIGWIVPGGFDRRGRKAVIPALLSLTERLARHHDVTVVVLHQEPEPCRYPLLGAEVINLGAVPNAWPDIVSFERLRRMMTELEAVGRHLDVLHGFWISETGVLAVLAGRLWQVPVVVSVGGGELIWVPEIGYGGGRHWYSRSQAKVALQWADVITVGSHYARKPLGEITPEPRVVPLGVDAKQFYGPVQRLDGPPWRLIHVASMNQVKNQGMCLRAMRLVADRLPSVRLDLVGEDWLNGALHRMVDELGLADVVHFHGWLESEAMIPVLRRAHLYLQSSWHESQGVAVCEAAAAGVPIVGTPVGVAADLVPYKASWVVPHDDAGAMADAILTLLKDRQRRELLGRAGQHWVQTHDADWTAATFESIYRQLGSR</sequence>
<dbReference type="Pfam" id="PF13579">
    <property type="entry name" value="Glyco_trans_4_4"/>
    <property type="match status" value="1"/>
</dbReference>
<comment type="caution">
    <text evidence="4">The sequence shown here is derived from an EMBL/GenBank/DDBJ whole genome shotgun (WGS) entry which is preliminary data.</text>
</comment>
<keyword evidence="1" id="KW-0328">Glycosyltransferase</keyword>
<accession>W4M2I1</accession>
<protein>
    <recommendedName>
        <fullName evidence="3">Glycosyltransferase subfamily 4-like N-terminal domain-containing protein</fullName>
    </recommendedName>
</protein>
<dbReference type="PANTHER" id="PTHR12526:SF510">
    <property type="entry name" value="D-INOSITOL 3-PHOSPHATE GLYCOSYLTRANSFERASE"/>
    <property type="match status" value="1"/>
</dbReference>
<proteinExistence type="predicted"/>
<keyword evidence="2" id="KW-0808">Transferase</keyword>
<dbReference type="EMBL" id="AZHX01001378">
    <property type="protein sequence ID" value="ETX03827.1"/>
    <property type="molecule type" value="Genomic_DNA"/>
</dbReference>
<dbReference type="HOGENOM" id="CLU_752170_0_0_7"/>
<evidence type="ECO:0000259" key="3">
    <source>
        <dbReference type="Pfam" id="PF13579"/>
    </source>
</evidence>
<dbReference type="Pfam" id="PF13692">
    <property type="entry name" value="Glyco_trans_1_4"/>
    <property type="match status" value="1"/>
</dbReference>
<dbReference type="Gene3D" id="3.40.50.2000">
    <property type="entry name" value="Glycogen Phosphorylase B"/>
    <property type="match status" value="2"/>
</dbReference>
<evidence type="ECO:0000313" key="5">
    <source>
        <dbReference type="Proteomes" id="UP000019140"/>
    </source>
</evidence>
<dbReference type="Proteomes" id="UP000019140">
    <property type="component" value="Unassembled WGS sequence"/>
</dbReference>
<gene>
    <name evidence="4" type="ORF">ETSY2_32360</name>
</gene>
<reference evidence="4 5" key="1">
    <citation type="journal article" date="2014" name="Nature">
        <title>An environmental bacterial taxon with a large and distinct metabolic repertoire.</title>
        <authorList>
            <person name="Wilson M.C."/>
            <person name="Mori T."/>
            <person name="Ruckert C."/>
            <person name="Uria A.R."/>
            <person name="Helf M.J."/>
            <person name="Takada K."/>
            <person name="Gernert C."/>
            <person name="Steffens U.A."/>
            <person name="Heycke N."/>
            <person name="Schmitt S."/>
            <person name="Rinke C."/>
            <person name="Helfrich E.J."/>
            <person name="Brachmann A.O."/>
            <person name="Gurgui C."/>
            <person name="Wakimoto T."/>
            <person name="Kracht M."/>
            <person name="Crusemann M."/>
            <person name="Hentschel U."/>
            <person name="Abe I."/>
            <person name="Matsunaga S."/>
            <person name="Kalinowski J."/>
            <person name="Takeyama H."/>
            <person name="Piel J."/>
        </authorList>
    </citation>
    <scope>NUCLEOTIDE SEQUENCE [LARGE SCALE GENOMIC DNA]</scope>
    <source>
        <strain evidence="5">TSY2</strain>
    </source>
</reference>
<evidence type="ECO:0000256" key="2">
    <source>
        <dbReference type="ARBA" id="ARBA00022679"/>
    </source>
</evidence>
<organism evidence="4 5">
    <name type="scientific">Candidatus Entotheonella gemina</name>
    <dbReference type="NCBI Taxonomy" id="1429439"/>
    <lineage>
        <taxon>Bacteria</taxon>
        <taxon>Pseudomonadati</taxon>
        <taxon>Nitrospinota/Tectimicrobiota group</taxon>
        <taxon>Candidatus Tectimicrobiota</taxon>
        <taxon>Candidatus Entotheonellia</taxon>
        <taxon>Candidatus Entotheonellales</taxon>
        <taxon>Candidatus Entotheonellaceae</taxon>
        <taxon>Candidatus Entotheonella</taxon>
    </lineage>
</organism>
<name>W4M2I1_9BACT</name>
<dbReference type="GO" id="GO:0016757">
    <property type="term" value="F:glycosyltransferase activity"/>
    <property type="evidence" value="ECO:0007669"/>
    <property type="project" value="UniProtKB-KW"/>
</dbReference>